<accession>A0A125NW80</accession>
<dbReference type="PATRIC" id="fig|121290.4.peg.2994"/>
<gene>
    <name evidence="2" type="ORF">APY04_0341</name>
</gene>
<dbReference type="AlphaFoldDB" id="A0A125NW80"/>
<evidence type="ECO:0000313" key="3">
    <source>
        <dbReference type="Proteomes" id="UP000059074"/>
    </source>
</evidence>
<reference evidence="2 3" key="1">
    <citation type="submission" date="2015-10" db="EMBL/GenBank/DDBJ databases">
        <title>Transcriptomic analysis of a linuron degrading triple-species bacterial consortium.</title>
        <authorList>
            <person name="Albers P."/>
        </authorList>
    </citation>
    <scope>NUCLEOTIDE SEQUENCE [LARGE SCALE GENOMIC DNA]</scope>
    <source>
        <strain evidence="2 3">WDL6</strain>
    </source>
</reference>
<proteinExistence type="predicted"/>
<comment type="caution">
    <text evidence="2">The sequence shown here is derived from an EMBL/GenBank/DDBJ whole genome shotgun (WGS) entry which is preliminary data.</text>
</comment>
<name>A0A125NW80_HYPSL</name>
<keyword evidence="3" id="KW-1185">Reference proteome</keyword>
<dbReference type="EMBL" id="LMTR01000015">
    <property type="protein sequence ID" value="KWT72058.1"/>
    <property type="molecule type" value="Genomic_DNA"/>
</dbReference>
<evidence type="ECO:0000313" key="2">
    <source>
        <dbReference type="EMBL" id="KWT72058.1"/>
    </source>
</evidence>
<protein>
    <submittedName>
        <fullName evidence="2">Uncharacterized protein</fullName>
    </submittedName>
</protein>
<organism evidence="2 3">
    <name type="scientific">Hyphomicrobium sulfonivorans</name>
    <dbReference type="NCBI Taxonomy" id="121290"/>
    <lineage>
        <taxon>Bacteria</taxon>
        <taxon>Pseudomonadati</taxon>
        <taxon>Pseudomonadota</taxon>
        <taxon>Alphaproteobacteria</taxon>
        <taxon>Hyphomicrobiales</taxon>
        <taxon>Hyphomicrobiaceae</taxon>
        <taxon>Hyphomicrobium</taxon>
    </lineage>
</organism>
<dbReference type="Proteomes" id="UP000059074">
    <property type="component" value="Unassembled WGS sequence"/>
</dbReference>
<evidence type="ECO:0000256" key="1">
    <source>
        <dbReference type="SAM" id="MobiDB-lite"/>
    </source>
</evidence>
<feature type="region of interest" description="Disordered" evidence="1">
    <location>
        <begin position="1"/>
        <end position="23"/>
    </location>
</feature>
<sequence>MSAAVANATPTVKLEASSPLKTPLNPVKIYNARFAAGSTLSQQRSR</sequence>